<feature type="transmembrane region" description="Helical" evidence="1">
    <location>
        <begin position="26"/>
        <end position="47"/>
    </location>
</feature>
<accession>A0A7J6JAF8</accession>
<dbReference type="AlphaFoldDB" id="A0A7J6JAF8"/>
<dbReference type="EMBL" id="ANPB02000003">
    <property type="protein sequence ID" value="KAF4486454.1"/>
    <property type="molecule type" value="Genomic_DNA"/>
</dbReference>
<keyword evidence="1" id="KW-0472">Membrane</keyword>
<dbReference type="Proteomes" id="UP000011096">
    <property type="component" value="Unassembled WGS sequence"/>
</dbReference>
<keyword evidence="1" id="KW-1133">Transmembrane helix</keyword>
<organism evidence="2 3">
    <name type="scientific">Colletotrichum fructicola (strain Nara gc5)</name>
    <name type="common">Anthracnose fungus</name>
    <name type="synonym">Colletotrichum gloeosporioides (strain Nara gc5)</name>
    <dbReference type="NCBI Taxonomy" id="1213859"/>
    <lineage>
        <taxon>Eukaryota</taxon>
        <taxon>Fungi</taxon>
        <taxon>Dikarya</taxon>
        <taxon>Ascomycota</taxon>
        <taxon>Pezizomycotina</taxon>
        <taxon>Sordariomycetes</taxon>
        <taxon>Hypocreomycetidae</taxon>
        <taxon>Glomerellales</taxon>
        <taxon>Glomerellaceae</taxon>
        <taxon>Colletotrichum</taxon>
        <taxon>Colletotrichum gloeosporioides species complex</taxon>
    </lineage>
</organism>
<feature type="transmembrane region" description="Helical" evidence="1">
    <location>
        <begin position="96"/>
        <end position="121"/>
    </location>
</feature>
<comment type="caution">
    <text evidence="2">The sequence shown here is derived from an EMBL/GenBank/DDBJ whole genome shotgun (WGS) entry which is preliminary data.</text>
</comment>
<keyword evidence="1" id="KW-0812">Transmembrane</keyword>
<name>A0A7J6JAF8_COLFN</name>
<evidence type="ECO:0000256" key="1">
    <source>
        <dbReference type="SAM" id="Phobius"/>
    </source>
</evidence>
<evidence type="ECO:0000313" key="2">
    <source>
        <dbReference type="EMBL" id="KAF4486454.1"/>
    </source>
</evidence>
<evidence type="ECO:0000313" key="3">
    <source>
        <dbReference type="Proteomes" id="UP000011096"/>
    </source>
</evidence>
<dbReference type="RefSeq" id="XP_066009047.1">
    <property type="nucleotide sequence ID" value="XM_066151528.1"/>
</dbReference>
<sequence>MTTTRDTEYFPSKKATATHQRLTDSYWKILLVCILLSTTAMAVLSTVPPSTTSMLATFASFLLFVSAITAVFIAIITLMLSFAFGDPSSLYRWSQFIVWIPVFFLDLAFIQLVVGMVLWFADRYAWQFATIVALWMDRREDRLIQLFRHKISQRGSKLHLTSR</sequence>
<dbReference type="GeneID" id="90979812"/>
<reference evidence="2 3" key="2">
    <citation type="submission" date="2020-04" db="EMBL/GenBank/DDBJ databases">
        <title>Genome sequencing and assembly of multiple isolates from the Colletotrichum gloeosporioides species complex.</title>
        <authorList>
            <person name="Gan P."/>
            <person name="Shirasu K."/>
        </authorList>
    </citation>
    <scope>NUCLEOTIDE SEQUENCE [LARGE SCALE GENOMIC DNA]</scope>
    <source>
        <strain evidence="2 3">Nara gc5</strain>
    </source>
</reference>
<proteinExistence type="predicted"/>
<dbReference type="InParanoid" id="A0A7J6JAF8"/>
<gene>
    <name evidence="2" type="ORF">CGGC5_v005822</name>
</gene>
<feature type="transmembrane region" description="Helical" evidence="1">
    <location>
        <begin position="59"/>
        <end position="84"/>
    </location>
</feature>
<protein>
    <submittedName>
        <fullName evidence="2">Uncharacterized protein</fullName>
    </submittedName>
</protein>
<keyword evidence="3" id="KW-1185">Reference proteome</keyword>
<reference evidence="2 3" key="1">
    <citation type="submission" date="2012-08" db="EMBL/GenBank/DDBJ databases">
        <authorList>
            <person name="Gan P.H.P."/>
            <person name="Ikeda K."/>
            <person name="Irieda H."/>
            <person name="Narusaka M."/>
            <person name="O'Connell R.J."/>
            <person name="Narusaka Y."/>
            <person name="Takano Y."/>
            <person name="Kubo Y."/>
            <person name="Shirasu K."/>
        </authorList>
    </citation>
    <scope>NUCLEOTIDE SEQUENCE [LARGE SCALE GENOMIC DNA]</scope>
    <source>
        <strain evidence="2 3">Nara gc5</strain>
    </source>
</reference>